<name>A0A561TW23_9ACTN</name>
<dbReference type="PANTHER" id="PTHR43245:SF51">
    <property type="entry name" value="SHORT CHAIN DEHYDROGENASE_REDUCTASE FAMILY 42E, MEMBER 2"/>
    <property type="match status" value="1"/>
</dbReference>
<evidence type="ECO:0000313" key="4">
    <source>
        <dbReference type="EMBL" id="TWF91310.1"/>
    </source>
</evidence>
<protein>
    <submittedName>
        <fullName evidence="4">Nucleoside-diphosphate-sugar epimerase</fullName>
    </submittedName>
</protein>
<keyword evidence="2" id="KW-0560">Oxidoreductase</keyword>
<dbReference type="GO" id="GO:0016616">
    <property type="term" value="F:oxidoreductase activity, acting on the CH-OH group of donors, NAD or NADP as acceptor"/>
    <property type="evidence" value="ECO:0007669"/>
    <property type="project" value="InterPro"/>
</dbReference>
<dbReference type="RefSeq" id="WP_145908917.1">
    <property type="nucleotide sequence ID" value="NZ_BAAAMZ010000010.1"/>
</dbReference>
<evidence type="ECO:0000259" key="3">
    <source>
        <dbReference type="Pfam" id="PF01073"/>
    </source>
</evidence>
<dbReference type="Gene3D" id="3.40.50.720">
    <property type="entry name" value="NAD(P)-binding Rossmann-like Domain"/>
    <property type="match status" value="1"/>
</dbReference>
<comment type="similarity">
    <text evidence="1">Belongs to the 3-beta-HSD family.</text>
</comment>
<dbReference type="OrthoDB" id="3174087at2"/>
<dbReference type="AlphaFoldDB" id="A0A561TW23"/>
<reference evidence="4 5" key="1">
    <citation type="submission" date="2019-06" db="EMBL/GenBank/DDBJ databases">
        <title>Sequencing the genomes of 1000 actinobacteria strains.</title>
        <authorList>
            <person name="Klenk H.-P."/>
        </authorList>
    </citation>
    <scope>NUCLEOTIDE SEQUENCE [LARGE SCALE GENOMIC DNA]</scope>
    <source>
        <strain evidence="4 5">DSM 44826</strain>
    </source>
</reference>
<dbReference type="InterPro" id="IPR036291">
    <property type="entry name" value="NAD(P)-bd_dom_sf"/>
</dbReference>
<dbReference type="Pfam" id="PF01073">
    <property type="entry name" value="3Beta_HSD"/>
    <property type="match status" value="1"/>
</dbReference>
<keyword evidence="5" id="KW-1185">Reference proteome</keyword>
<comment type="caution">
    <text evidence="4">The sequence shown here is derived from an EMBL/GenBank/DDBJ whole genome shotgun (WGS) entry which is preliminary data.</text>
</comment>
<feature type="domain" description="3-beta hydroxysteroid dehydrogenase/isomerase" evidence="3">
    <location>
        <begin position="8"/>
        <end position="260"/>
    </location>
</feature>
<proteinExistence type="inferred from homology"/>
<dbReference type="SUPFAM" id="SSF51735">
    <property type="entry name" value="NAD(P)-binding Rossmann-fold domains"/>
    <property type="match status" value="1"/>
</dbReference>
<evidence type="ECO:0000313" key="5">
    <source>
        <dbReference type="Proteomes" id="UP000317940"/>
    </source>
</evidence>
<dbReference type="PANTHER" id="PTHR43245">
    <property type="entry name" value="BIFUNCTIONAL POLYMYXIN RESISTANCE PROTEIN ARNA"/>
    <property type="match status" value="1"/>
</dbReference>
<evidence type="ECO:0000256" key="1">
    <source>
        <dbReference type="ARBA" id="ARBA00009219"/>
    </source>
</evidence>
<sequence length="348" mass="36478">MNGPDKVLVTGGTGFLGLEICRQLVARGTETVSISRRPSAELAELGVRQYHGDLADLADLAVLARAANGCGAVVHNAALAGCSGPLRPYWRTNVVGTLNVIAACRLQAVPALVYTSTASVVFRPGGLENVDERLGYPRRHLAAYPMTKAKAEEIVLAANGPSLATVSLRPHLIWGPGDPHFTPALLRSVHGGRLFMPGDGSVLVDSTHVRTAAHAHLLALDRLHAGHRSSGRAYFITQGEPLPVGSLALLLLAAAGVTARWQALPRTLVHLAATARDLGARLPGSTDTHALSRFITAELTHPHWFDLTAARTDLGFAPPVTLTEGLTQLAGDAGLSDAVKVLLAARAG</sequence>
<dbReference type="EMBL" id="VIWT01000002">
    <property type="protein sequence ID" value="TWF91310.1"/>
    <property type="molecule type" value="Genomic_DNA"/>
</dbReference>
<dbReference type="GO" id="GO:0006694">
    <property type="term" value="P:steroid biosynthetic process"/>
    <property type="evidence" value="ECO:0007669"/>
    <property type="project" value="InterPro"/>
</dbReference>
<gene>
    <name evidence="4" type="ORF">FHX73_12422</name>
</gene>
<dbReference type="InterPro" id="IPR050177">
    <property type="entry name" value="Lipid_A_modif_metabolic_enz"/>
</dbReference>
<dbReference type="Proteomes" id="UP000317940">
    <property type="component" value="Unassembled WGS sequence"/>
</dbReference>
<organism evidence="4 5">
    <name type="scientific">Kitasatospora viridis</name>
    <dbReference type="NCBI Taxonomy" id="281105"/>
    <lineage>
        <taxon>Bacteria</taxon>
        <taxon>Bacillati</taxon>
        <taxon>Actinomycetota</taxon>
        <taxon>Actinomycetes</taxon>
        <taxon>Kitasatosporales</taxon>
        <taxon>Streptomycetaceae</taxon>
        <taxon>Kitasatospora</taxon>
    </lineage>
</organism>
<evidence type="ECO:0000256" key="2">
    <source>
        <dbReference type="ARBA" id="ARBA00023002"/>
    </source>
</evidence>
<accession>A0A561TW23</accession>
<dbReference type="InterPro" id="IPR002225">
    <property type="entry name" value="3Beta_OHSteriod_DH/Estase"/>
</dbReference>